<dbReference type="EMBL" id="QEAM01000001">
    <property type="protein sequence ID" value="TPX51814.1"/>
    <property type="molecule type" value="Genomic_DNA"/>
</dbReference>
<accession>A0A507DQP2</accession>
<sequence>MPTLHISALRLAEAQPSQSWLSTACHDVDSGESRRSSSEHGDEACGCLELQAELYESCSVVGISWMVLFRALRKSQNGKDRARQHARESYGSISGV</sequence>
<evidence type="ECO:0000313" key="5">
    <source>
        <dbReference type="Proteomes" id="UP000320475"/>
    </source>
</evidence>
<evidence type="ECO:0000313" key="2">
    <source>
        <dbReference type="EMBL" id="TPX51814.1"/>
    </source>
</evidence>
<comment type="caution">
    <text evidence="3">The sequence shown here is derived from an EMBL/GenBank/DDBJ whole genome shotgun (WGS) entry which is preliminary data.</text>
</comment>
<dbReference type="AlphaFoldDB" id="A0A507DQP2"/>
<evidence type="ECO:0000256" key="1">
    <source>
        <dbReference type="SAM" id="MobiDB-lite"/>
    </source>
</evidence>
<feature type="region of interest" description="Disordered" evidence="1">
    <location>
        <begin position="75"/>
        <end position="96"/>
    </location>
</feature>
<keyword evidence="4" id="KW-1185">Reference proteome</keyword>
<evidence type="ECO:0000313" key="3">
    <source>
        <dbReference type="EMBL" id="TPX53983.1"/>
    </source>
</evidence>
<organism evidence="3 4">
    <name type="scientific">Synchytrium endobioticum</name>
    <dbReference type="NCBI Taxonomy" id="286115"/>
    <lineage>
        <taxon>Eukaryota</taxon>
        <taxon>Fungi</taxon>
        <taxon>Fungi incertae sedis</taxon>
        <taxon>Chytridiomycota</taxon>
        <taxon>Chytridiomycota incertae sedis</taxon>
        <taxon>Chytridiomycetes</taxon>
        <taxon>Synchytriales</taxon>
        <taxon>Synchytriaceae</taxon>
        <taxon>Synchytrium</taxon>
    </lineage>
</organism>
<dbReference type="VEuPathDB" id="FungiDB:SeMB42_g00536"/>
<dbReference type="Proteomes" id="UP000317494">
    <property type="component" value="Unassembled WGS sequence"/>
</dbReference>
<dbReference type="Proteomes" id="UP000320475">
    <property type="component" value="Unassembled WGS sequence"/>
</dbReference>
<name>A0A507DQP2_9FUNG</name>
<proteinExistence type="predicted"/>
<evidence type="ECO:0000313" key="4">
    <source>
        <dbReference type="Proteomes" id="UP000317494"/>
    </source>
</evidence>
<reference evidence="4 5" key="1">
    <citation type="journal article" date="2019" name="Sci. Rep.">
        <title>Comparative genomics of chytrid fungi reveal insights into the obligate biotrophic and pathogenic lifestyle of Synchytrium endobioticum.</title>
        <authorList>
            <person name="van de Vossenberg B.T.L.H."/>
            <person name="Warris S."/>
            <person name="Nguyen H.D.T."/>
            <person name="van Gent-Pelzer M.P.E."/>
            <person name="Joly D.L."/>
            <person name="van de Geest H.C."/>
            <person name="Bonants P.J.M."/>
            <person name="Smith D.S."/>
            <person name="Levesque C.A."/>
            <person name="van der Lee T.A.J."/>
        </authorList>
    </citation>
    <scope>NUCLEOTIDE SEQUENCE [LARGE SCALE GENOMIC DNA]</scope>
    <source>
        <strain evidence="2 5">LEV6574</strain>
        <strain evidence="3 4">MB42</strain>
    </source>
</reference>
<protein>
    <submittedName>
        <fullName evidence="3">Uncharacterized protein</fullName>
    </submittedName>
</protein>
<gene>
    <name evidence="2" type="ORF">SeLEV6574_g00039</name>
    <name evidence="3" type="ORF">SeMB42_g00536</name>
</gene>
<feature type="compositionally biased region" description="Basic and acidic residues" evidence="1">
    <location>
        <begin position="77"/>
        <end position="88"/>
    </location>
</feature>
<dbReference type="EMBL" id="QEAN01000010">
    <property type="protein sequence ID" value="TPX53983.1"/>
    <property type="molecule type" value="Genomic_DNA"/>
</dbReference>